<dbReference type="Pfam" id="PF12706">
    <property type="entry name" value="Lactamase_B_2"/>
    <property type="match status" value="1"/>
</dbReference>
<dbReference type="InterPro" id="IPR004613">
    <property type="entry name" value="RNase_J"/>
</dbReference>
<feature type="domain" description="Metallo-beta-lactamase" evidence="13">
    <location>
        <begin position="14"/>
        <end position="210"/>
    </location>
</feature>
<dbReference type="GO" id="GO:0004521">
    <property type="term" value="F:RNA endonuclease activity"/>
    <property type="evidence" value="ECO:0007669"/>
    <property type="project" value="UniProtKB-UniRule"/>
</dbReference>
<comment type="similarity">
    <text evidence="9">Belongs to the metallo-beta-lactamase superfamily. RNA-metabolizing metallo-beta-lactamase-like family. Bacterial RNase J subfamily.</text>
</comment>
<dbReference type="PANTHER" id="PTHR43694">
    <property type="entry name" value="RIBONUCLEASE J"/>
    <property type="match status" value="1"/>
</dbReference>
<evidence type="ECO:0000256" key="2">
    <source>
        <dbReference type="ARBA" id="ARBA00022722"/>
    </source>
</evidence>
<dbReference type="InterPro" id="IPR036866">
    <property type="entry name" value="RibonucZ/Hydroxyglut_hydro"/>
</dbReference>
<evidence type="ECO:0000256" key="1">
    <source>
        <dbReference type="ARBA" id="ARBA00022490"/>
    </source>
</evidence>
<dbReference type="PANTHER" id="PTHR43694:SF1">
    <property type="entry name" value="RIBONUCLEASE J"/>
    <property type="match status" value="1"/>
</dbReference>
<dbReference type="InterPro" id="IPR042173">
    <property type="entry name" value="RNase_J_2"/>
</dbReference>
<dbReference type="GO" id="GO:0005737">
    <property type="term" value="C:cytoplasm"/>
    <property type="evidence" value="ECO:0007669"/>
    <property type="project" value="UniProtKB-SubCell"/>
</dbReference>
<dbReference type="InterPro" id="IPR011108">
    <property type="entry name" value="RMMBL"/>
</dbReference>
<keyword evidence="3 12" id="KW-0479">Metal-binding</keyword>
<comment type="cofactor">
    <cofactor evidence="12">
        <name>Ca(2+)</name>
        <dbReference type="ChEBI" id="CHEBI:29108"/>
    </cofactor>
    <text evidence="12">Binds 1 Ca(2+) cation per subunit. Seen in 1 crystal structure, it is not clear if it is physiologically important.</text>
</comment>
<feature type="active site" description="Proton donor" evidence="10">
    <location>
        <position position="190"/>
    </location>
</feature>
<feature type="active site" description="Proton acceptor" evidence="10">
    <location>
        <position position="363"/>
    </location>
</feature>
<evidence type="ECO:0000256" key="3">
    <source>
        <dbReference type="ARBA" id="ARBA00022723"/>
    </source>
</evidence>
<name>A0A1F8DPX1_9BACT</name>
<dbReference type="InterPro" id="IPR001279">
    <property type="entry name" value="Metallo-B-lactamas"/>
</dbReference>
<reference evidence="14 15" key="1">
    <citation type="journal article" date="2016" name="Nat. Commun.">
        <title>Thousands of microbial genomes shed light on interconnected biogeochemical processes in an aquifer system.</title>
        <authorList>
            <person name="Anantharaman K."/>
            <person name="Brown C.T."/>
            <person name="Hug L.A."/>
            <person name="Sharon I."/>
            <person name="Castelle C.J."/>
            <person name="Probst A.J."/>
            <person name="Thomas B.C."/>
            <person name="Singh A."/>
            <person name="Wilkins M.J."/>
            <person name="Karaoz U."/>
            <person name="Brodie E.L."/>
            <person name="Williams K.H."/>
            <person name="Hubbard S.S."/>
            <person name="Banfield J.F."/>
        </authorList>
    </citation>
    <scope>NUCLEOTIDE SEQUENCE [LARGE SCALE GENOMIC DNA]</scope>
</reference>
<feature type="binding site" evidence="12">
    <location>
        <position position="385"/>
    </location>
    <ligand>
        <name>Zn(2+)</name>
        <dbReference type="ChEBI" id="CHEBI:29105"/>
        <label>1</label>
        <note>catalytic</note>
    </ligand>
</feature>
<keyword evidence="5 9" id="KW-0378">Hydrolase</keyword>
<feature type="binding site" evidence="12">
    <location>
        <position position="71"/>
    </location>
    <ligand>
        <name>Zn(2+)</name>
        <dbReference type="ChEBI" id="CHEBI:29105"/>
        <label>1</label>
        <note>catalytic</note>
    </ligand>
</feature>
<keyword evidence="6 12" id="KW-0862">Zinc</keyword>
<feature type="binding site" evidence="12">
    <location>
        <position position="42"/>
    </location>
    <ligand>
        <name>Ca(2+)</name>
        <dbReference type="ChEBI" id="CHEBI:29108"/>
    </ligand>
</feature>
<evidence type="ECO:0000256" key="6">
    <source>
        <dbReference type="ARBA" id="ARBA00022833"/>
    </source>
</evidence>
<accession>A0A1F8DPX1</accession>
<dbReference type="InterPro" id="IPR030854">
    <property type="entry name" value="RNase_J_bac"/>
</dbReference>
<dbReference type="GO" id="GO:0006364">
    <property type="term" value="P:rRNA processing"/>
    <property type="evidence" value="ECO:0007669"/>
    <property type="project" value="UniProtKB-UniRule"/>
</dbReference>
<dbReference type="GO" id="GO:0003723">
    <property type="term" value="F:RNA binding"/>
    <property type="evidence" value="ECO:0007669"/>
    <property type="project" value="UniProtKB-UniRule"/>
</dbReference>
<keyword evidence="9" id="KW-0698">rRNA processing</keyword>
<dbReference type="Gene3D" id="3.10.20.580">
    <property type="match status" value="1"/>
</dbReference>
<dbReference type="Pfam" id="PF22505">
    <property type="entry name" value="RNase_J_b_CASP"/>
    <property type="match status" value="1"/>
</dbReference>
<dbReference type="EMBL" id="MGIR01000010">
    <property type="protein sequence ID" value="OGM90660.1"/>
    <property type="molecule type" value="Genomic_DNA"/>
</dbReference>
<feature type="binding site" evidence="12">
    <location>
        <position position="159"/>
    </location>
    <ligand>
        <name>Zn(2+)</name>
        <dbReference type="ChEBI" id="CHEBI:29105"/>
        <label>1</label>
        <note>catalytic</note>
    </ligand>
</feature>
<dbReference type="SUPFAM" id="SSF56281">
    <property type="entry name" value="Metallo-hydrolase/oxidoreductase"/>
    <property type="match status" value="1"/>
</dbReference>
<dbReference type="Pfam" id="PF07521">
    <property type="entry name" value="RMMBL"/>
    <property type="match status" value="1"/>
</dbReference>
<evidence type="ECO:0000256" key="5">
    <source>
        <dbReference type="ARBA" id="ARBA00022801"/>
    </source>
</evidence>
<keyword evidence="8 9" id="KW-0694">RNA-binding</keyword>
<dbReference type="PIRSF" id="PIRSF004803">
    <property type="entry name" value="RnjA"/>
    <property type="match status" value="1"/>
</dbReference>
<evidence type="ECO:0000256" key="11">
    <source>
        <dbReference type="PIRSR" id="PIRSR004803-2"/>
    </source>
</evidence>
<gene>
    <name evidence="9" type="primary">rnj</name>
    <name evidence="14" type="ORF">A3A20_00805</name>
</gene>
<protein>
    <recommendedName>
        <fullName evidence="9">Ribonuclease J</fullName>
        <shortName evidence="9">RNase J</shortName>
        <ecNumber evidence="9">3.1.-.-</ecNumber>
    </recommendedName>
</protein>
<sequence length="551" mass="62671">MLRFVPLGGLEEIGRNMMFFEYKNEIVIIDMGIQFPEEETPGIDFIIPNITCLEPRRQNIRAVILTHGHYDHIGAIPYLIEKLGNPPIYTLPLTKAIIEKRQEEFRNAPKLKTHTVNYGDRVSLGRYFEVEFFGVNHTIPDTTGVVLKTPVGNMVHFADFRLDYTVDGKPLELEEFIRVGKMGVHTFCADSTNADEPGASLSEKIVEKNLEELFKNAEGRIIVASFASLLTRIYEIMKIADKLGRKVVLNGRSMKDNVQIAQNLGYIKIKKGLVIPVEEMHKYKDDKIFIMTTGAQGEPQAGLMRIVSGEHKHIRLKESDTVIFSASVIPGNERDIQNLKDNLARQGAIVYTSQHIDIHASGHAPKEDLKTVMKLLKPKFLVPVHGHYFKRQANGINGREVGIPKENIKLMDNGQIALLSKDKFEISKESVPAFYVMVDGLGVGDVEEVVLRDRRMLAQEGMLVVIITLDRRESRLLKNPDIISRGFIYLRENKETLDEIRKRVRGILGQMPTHQRFNADYLKSLLRDQLGQFIYNKTRRRPVIIPVVIEV</sequence>
<evidence type="ECO:0000313" key="15">
    <source>
        <dbReference type="Proteomes" id="UP000178946"/>
    </source>
</evidence>
<feature type="binding site" evidence="12">
    <location>
        <position position="72"/>
    </location>
    <ligand>
        <name>Zn(2+)</name>
        <dbReference type="ChEBI" id="CHEBI:29105"/>
        <label>1</label>
        <note>catalytic</note>
    </ligand>
</feature>
<dbReference type="Gene3D" id="3.40.50.10710">
    <property type="entry name" value="Metallo-hydrolase/oxidoreductase"/>
    <property type="match status" value="1"/>
</dbReference>
<dbReference type="Proteomes" id="UP000178946">
    <property type="component" value="Unassembled WGS sequence"/>
</dbReference>
<evidence type="ECO:0000256" key="9">
    <source>
        <dbReference type="HAMAP-Rule" id="MF_01491"/>
    </source>
</evidence>
<evidence type="ECO:0000259" key="13">
    <source>
        <dbReference type="SMART" id="SM00849"/>
    </source>
</evidence>
<proteinExistence type="inferred from homology"/>
<feature type="binding site" evidence="12">
    <location>
        <position position="69"/>
    </location>
    <ligand>
        <name>Zn(2+)</name>
        <dbReference type="ChEBI" id="CHEBI:29105"/>
        <label>1</label>
        <note>catalytic</note>
    </ligand>
</feature>
<dbReference type="GO" id="GO:0004534">
    <property type="term" value="F:5'-3' RNA exonuclease activity"/>
    <property type="evidence" value="ECO:0007669"/>
    <property type="project" value="UniProtKB-UniRule"/>
</dbReference>
<keyword evidence="1 9" id="KW-0963">Cytoplasm</keyword>
<dbReference type="GO" id="GO:0008270">
    <property type="term" value="F:zinc ion binding"/>
    <property type="evidence" value="ECO:0007669"/>
    <property type="project" value="InterPro"/>
</dbReference>
<comment type="cofactor">
    <cofactor evidence="12">
        <name>Zn(2+)</name>
        <dbReference type="ChEBI" id="CHEBI:29105"/>
    </cofactor>
    <text evidence="12">Binds 2 Zn(2+) ions per subunit. It is not clear if Zn(2+) or Mg(2+) is physiologically important.</text>
</comment>
<feature type="binding site" evidence="9 11">
    <location>
        <begin position="359"/>
        <end position="363"/>
    </location>
    <ligand>
        <name>substrate</name>
    </ligand>
</feature>
<evidence type="ECO:0000313" key="14">
    <source>
        <dbReference type="EMBL" id="OGM90660.1"/>
    </source>
</evidence>
<evidence type="ECO:0000256" key="4">
    <source>
        <dbReference type="ARBA" id="ARBA00022759"/>
    </source>
</evidence>
<dbReference type="SMART" id="SM00849">
    <property type="entry name" value="Lactamase_B"/>
    <property type="match status" value="1"/>
</dbReference>
<feature type="binding site" evidence="12">
    <location>
        <position position="67"/>
    </location>
    <ligand>
        <name>Zn(2+)</name>
        <dbReference type="ChEBI" id="CHEBI:29105"/>
        <label>1</label>
        <note>catalytic</note>
    </ligand>
</feature>
<dbReference type="InterPro" id="IPR041636">
    <property type="entry name" value="RNase_J_C"/>
</dbReference>
<comment type="subunit">
    <text evidence="9">Homodimer, may be a subunit of the RNA degradosome.</text>
</comment>
<feature type="binding site" evidence="12">
    <location>
        <position position="44"/>
    </location>
    <ligand>
        <name>Ca(2+)</name>
        <dbReference type="ChEBI" id="CHEBI:29108"/>
    </ligand>
</feature>
<keyword evidence="7 9" id="KW-0269">Exonuclease</keyword>
<dbReference type="Pfam" id="PF17770">
    <property type="entry name" value="RNase_J_C"/>
    <property type="match status" value="1"/>
</dbReference>
<feature type="binding site" evidence="12">
    <location>
        <position position="439"/>
    </location>
    <ligand>
        <name>Ca(2+)</name>
        <dbReference type="ChEBI" id="CHEBI:29108"/>
    </ligand>
</feature>
<dbReference type="CDD" id="cd07714">
    <property type="entry name" value="RNaseJ_MBL-fold"/>
    <property type="match status" value="1"/>
</dbReference>
<keyword evidence="12" id="KW-0106">Calcium</keyword>
<dbReference type="InterPro" id="IPR055132">
    <property type="entry name" value="RNase_J_b_CASP"/>
</dbReference>
<organism evidence="14 15">
    <name type="scientific">Candidatus Wolfebacteria bacterium RIFCSPLOWO2_01_FULL_45_19</name>
    <dbReference type="NCBI Taxonomy" id="1802557"/>
    <lineage>
        <taxon>Bacteria</taxon>
        <taxon>Candidatus Wolfeibacteriota</taxon>
    </lineage>
</organism>
<evidence type="ECO:0000256" key="12">
    <source>
        <dbReference type="PIRSR" id="PIRSR004803-3"/>
    </source>
</evidence>
<feature type="binding site" evidence="12">
    <location>
        <position position="137"/>
    </location>
    <ligand>
        <name>Zn(2+)</name>
        <dbReference type="ChEBI" id="CHEBI:29105"/>
        <label>1</label>
        <note>catalytic</note>
    </ligand>
</feature>
<dbReference type="EC" id="3.1.-.-" evidence="9"/>
<dbReference type="STRING" id="1802557.A3A20_00805"/>
<evidence type="ECO:0000256" key="7">
    <source>
        <dbReference type="ARBA" id="ARBA00022839"/>
    </source>
</evidence>
<keyword evidence="2 9" id="KW-0540">Nuclease</keyword>
<comment type="caution">
    <text evidence="14">The sequence shown here is derived from an EMBL/GenBank/DDBJ whole genome shotgun (WGS) entry which is preliminary data.</text>
</comment>
<evidence type="ECO:0000256" key="10">
    <source>
        <dbReference type="PIRSR" id="PIRSR004803-1"/>
    </source>
</evidence>
<dbReference type="Gene3D" id="3.60.15.10">
    <property type="entry name" value="Ribonuclease Z/Hydroxyacylglutathione hydrolase-like"/>
    <property type="match status" value="1"/>
</dbReference>
<dbReference type="HAMAP" id="MF_01491">
    <property type="entry name" value="RNase_J_bact"/>
    <property type="match status" value="1"/>
</dbReference>
<dbReference type="AlphaFoldDB" id="A0A1F8DPX1"/>
<comment type="function">
    <text evidence="9">An RNase that has 5'-3' exonuclease and possibly endonuclease activity. Involved in maturation of rRNA and in some organisms also mRNA maturation and/or decay.</text>
</comment>
<comment type="subcellular location">
    <subcellularLocation>
        <location evidence="9">Cytoplasm</location>
    </subcellularLocation>
</comment>
<keyword evidence="4 9" id="KW-0255">Endonuclease</keyword>
<evidence type="ECO:0000256" key="8">
    <source>
        <dbReference type="ARBA" id="ARBA00022884"/>
    </source>
</evidence>
<dbReference type="NCBIfam" id="TIGR00649">
    <property type="entry name" value="MG423"/>
    <property type="match status" value="1"/>
</dbReference>